<dbReference type="NCBIfam" id="NF008248">
    <property type="entry name" value="PRK11024.1"/>
    <property type="match status" value="1"/>
</dbReference>
<keyword evidence="10" id="KW-1185">Reference proteome</keyword>
<reference evidence="9" key="1">
    <citation type="submission" date="2020-10" db="EMBL/GenBank/DDBJ databases">
        <authorList>
            <person name="Szabo G."/>
        </authorList>
    </citation>
    <scope>NUCLEOTIDE SEQUENCE</scope>
    <source>
        <strain evidence="9">PROFFT</strain>
    </source>
</reference>
<comment type="similarity">
    <text evidence="2 7">Belongs to the ExbD/TolR family.</text>
</comment>
<evidence type="ECO:0000313" key="10">
    <source>
        <dbReference type="Proteomes" id="UP000683585"/>
    </source>
</evidence>
<keyword evidence="6 8" id="KW-0472">Membrane</keyword>
<sequence>MVKSSNCRQLKNEINIVPLLDILLVLLLMFIATAPLMIQGIEVDLPDATTSKSVFNSNDTPIIIEVSRSGEYSVITGYNRMQQMREKQVVAEAQSQLRINPNKVFLIGGAHDVSYDEIIKALNMLRLAGVISVGLITKPT</sequence>
<evidence type="ECO:0000313" key="9">
    <source>
        <dbReference type="EMBL" id="CAD6509922.1"/>
    </source>
</evidence>
<dbReference type="GO" id="GO:0015031">
    <property type="term" value="P:protein transport"/>
    <property type="evidence" value="ECO:0007669"/>
    <property type="project" value="UniProtKB-KW"/>
</dbReference>
<protein>
    <submittedName>
        <fullName evidence="9">Protein TolR</fullName>
    </submittedName>
</protein>
<evidence type="ECO:0000256" key="6">
    <source>
        <dbReference type="ARBA" id="ARBA00023136"/>
    </source>
</evidence>
<dbReference type="InterPro" id="IPR003400">
    <property type="entry name" value="ExbD"/>
</dbReference>
<dbReference type="KEGG" id="ptf:PROFFT_A_03200"/>
<dbReference type="PANTHER" id="PTHR30558:SF7">
    <property type="entry name" value="TOL-PAL SYSTEM PROTEIN TOLR"/>
    <property type="match status" value="1"/>
</dbReference>
<name>A0A8E4F013_9ENTR</name>
<evidence type="ECO:0000256" key="3">
    <source>
        <dbReference type="ARBA" id="ARBA00022475"/>
    </source>
</evidence>
<comment type="subcellular location">
    <subcellularLocation>
        <location evidence="1">Cell membrane</location>
        <topology evidence="1">Single-pass membrane protein</topology>
    </subcellularLocation>
    <subcellularLocation>
        <location evidence="7">Cell membrane</location>
        <topology evidence="7">Single-pass type II membrane protein</topology>
    </subcellularLocation>
</comment>
<keyword evidence="3" id="KW-1003">Cell membrane</keyword>
<evidence type="ECO:0000256" key="7">
    <source>
        <dbReference type="RuleBase" id="RU003879"/>
    </source>
</evidence>
<keyword evidence="4 7" id="KW-0812">Transmembrane</keyword>
<accession>A0A8E4F013</accession>
<evidence type="ECO:0000256" key="1">
    <source>
        <dbReference type="ARBA" id="ARBA00004162"/>
    </source>
</evidence>
<evidence type="ECO:0000256" key="5">
    <source>
        <dbReference type="ARBA" id="ARBA00022989"/>
    </source>
</evidence>
<feature type="transmembrane region" description="Helical" evidence="8">
    <location>
        <begin position="16"/>
        <end position="38"/>
    </location>
</feature>
<organism evidence="9 10">
    <name type="scientific">Candidatus Profftia tarda</name>
    <dbReference type="NCBI Taxonomy" id="1177216"/>
    <lineage>
        <taxon>Bacteria</taxon>
        <taxon>Pseudomonadati</taxon>
        <taxon>Pseudomonadota</taxon>
        <taxon>Gammaproteobacteria</taxon>
        <taxon>Enterobacterales</taxon>
        <taxon>Enterobacteriaceae</taxon>
        <taxon>Candidatus Profftia</taxon>
    </lineage>
</organism>
<dbReference type="GO" id="GO:0005886">
    <property type="term" value="C:plasma membrane"/>
    <property type="evidence" value="ECO:0007669"/>
    <property type="project" value="UniProtKB-SubCell"/>
</dbReference>
<dbReference type="RefSeq" id="WP_216782741.1">
    <property type="nucleotide sequence ID" value="NZ_LR890047.1"/>
</dbReference>
<evidence type="ECO:0000256" key="8">
    <source>
        <dbReference type="SAM" id="Phobius"/>
    </source>
</evidence>
<dbReference type="PANTHER" id="PTHR30558">
    <property type="entry name" value="EXBD MEMBRANE COMPONENT OF PMF-DRIVEN MACROMOLECULE IMPORT SYSTEM"/>
    <property type="match status" value="1"/>
</dbReference>
<dbReference type="Proteomes" id="UP000683585">
    <property type="component" value="Chromosome"/>
</dbReference>
<proteinExistence type="inferred from homology"/>
<evidence type="ECO:0000256" key="2">
    <source>
        <dbReference type="ARBA" id="ARBA00005811"/>
    </source>
</evidence>
<dbReference type="GO" id="GO:0022857">
    <property type="term" value="F:transmembrane transporter activity"/>
    <property type="evidence" value="ECO:0007669"/>
    <property type="project" value="InterPro"/>
</dbReference>
<dbReference type="AlphaFoldDB" id="A0A8E4F013"/>
<keyword evidence="7" id="KW-0653">Protein transport</keyword>
<evidence type="ECO:0000256" key="4">
    <source>
        <dbReference type="ARBA" id="ARBA00022692"/>
    </source>
</evidence>
<gene>
    <name evidence="9" type="primary">tolR</name>
    <name evidence="9" type="ORF">PROFFT_A_03200</name>
</gene>
<keyword evidence="5 8" id="KW-1133">Transmembrane helix</keyword>
<keyword evidence="7" id="KW-0813">Transport</keyword>
<dbReference type="Pfam" id="PF02472">
    <property type="entry name" value="ExbD"/>
    <property type="match status" value="1"/>
</dbReference>
<dbReference type="EMBL" id="LR890047">
    <property type="protein sequence ID" value="CAD6509922.1"/>
    <property type="molecule type" value="Genomic_DNA"/>
</dbReference>